<dbReference type="InterPro" id="IPR042070">
    <property type="entry name" value="PucR_C-HTH_sf"/>
</dbReference>
<dbReference type="Pfam" id="PF17853">
    <property type="entry name" value="GGDEF_2"/>
    <property type="match status" value="1"/>
</dbReference>
<evidence type="ECO:0000313" key="5">
    <source>
        <dbReference type="EMBL" id="TXH78113.1"/>
    </source>
</evidence>
<sequence>MFLLDASLAQSIVDRAMQILRTNVNVMDERGLIIASGDRARIGSRHEGALLVLAQGRAVEVDAAVAQRLQDTRPGINLPLRAEGRVVGVVGLSGEPDAVRQQAELVRLAAETMLEQAQWMQMLARDQRLREELVLQLIGVSPPGAGLDDWASRLGVDLARPCVALLIEIADASLAADAVLAAQQRLRRLLAEQEPGLACAPVTLRELAVLMPLPAAESDLRSRLQALHGRLGGEGSGQPCLALGGRFGGDDGLARSWQSARATLQAGRRHRPQAAIHCYDELTLPVLLAGLGEGWRADELRRPLRRLAQQDRDGQLRRTLAAWFAHDMKAAPSAGALHVHRNTLEYRLRRIGEITGLDLARLNDCLLLFIGLELDVAENREIPQ</sequence>
<evidence type="ECO:0000259" key="4">
    <source>
        <dbReference type="Pfam" id="PF17853"/>
    </source>
</evidence>
<feature type="domain" description="Putative sugar diacid recognition" evidence="2">
    <location>
        <begin position="4"/>
        <end position="137"/>
    </location>
</feature>
<reference evidence="5 6" key="1">
    <citation type="submission" date="2018-09" db="EMBL/GenBank/DDBJ databases">
        <title>Metagenome Assembled Genomes from an Advanced Water Purification Facility.</title>
        <authorList>
            <person name="Stamps B.W."/>
            <person name="Spear J.R."/>
        </authorList>
    </citation>
    <scope>NUCLEOTIDE SEQUENCE [LARGE SCALE GENOMIC DNA]</scope>
    <source>
        <strain evidence="5">Bin_27_1</strain>
    </source>
</reference>
<evidence type="ECO:0000313" key="6">
    <source>
        <dbReference type="Proteomes" id="UP000321192"/>
    </source>
</evidence>
<gene>
    <name evidence="5" type="ORF">E6Q80_23495</name>
</gene>
<evidence type="ECO:0000259" key="3">
    <source>
        <dbReference type="Pfam" id="PF13556"/>
    </source>
</evidence>
<dbReference type="AlphaFoldDB" id="A0A5C7S3P7"/>
<dbReference type="InterPro" id="IPR008599">
    <property type="entry name" value="Diacid_rec"/>
</dbReference>
<dbReference type="Pfam" id="PF13556">
    <property type="entry name" value="HTH_30"/>
    <property type="match status" value="1"/>
</dbReference>
<dbReference type="Proteomes" id="UP000321192">
    <property type="component" value="Unassembled WGS sequence"/>
</dbReference>
<dbReference type="Gene3D" id="1.10.10.2840">
    <property type="entry name" value="PucR C-terminal helix-turn-helix domain"/>
    <property type="match status" value="1"/>
</dbReference>
<proteinExistence type="inferred from homology"/>
<comment type="caution">
    <text evidence="5">The sequence shown here is derived from an EMBL/GenBank/DDBJ whole genome shotgun (WGS) entry which is preliminary data.</text>
</comment>
<organism evidence="5 6">
    <name type="scientific">Thauera aminoaromatica</name>
    <dbReference type="NCBI Taxonomy" id="164330"/>
    <lineage>
        <taxon>Bacteria</taxon>
        <taxon>Pseudomonadati</taxon>
        <taxon>Pseudomonadota</taxon>
        <taxon>Betaproteobacteria</taxon>
        <taxon>Rhodocyclales</taxon>
        <taxon>Zoogloeaceae</taxon>
        <taxon>Thauera</taxon>
    </lineage>
</organism>
<protein>
    <submittedName>
        <fullName evidence="5">Transcriptional regulator CdaR</fullName>
    </submittedName>
</protein>
<feature type="domain" description="CdaR GGDEF-like" evidence="4">
    <location>
        <begin position="146"/>
        <end position="266"/>
    </location>
</feature>
<dbReference type="InterPro" id="IPR041522">
    <property type="entry name" value="CdaR_GGDEF"/>
</dbReference>
<feature type="domain" description="PucR C-terminal helix-turn-helix" evidence="3">
    <location>
        <begin position="316"/>
        <end position="373"/>
    </location>
</feature>
<dbReference type="InterPro" id="IPR025736">
    <property type="entry name" value="PucR_C-HTH_dom"/>
</dbReference>
<dbReference type="Pfam" id="PF05651">
    <property type="entry name" value="Diacid_rec"/>
    <property type="match status" value="1"/>
</dbReference>
<dbReference type="EMBL" id="SSFD01000400">
    <property type="protein sequence ID" value="TXH78113.1"/>
    <property type="molecule type" value="Genomic_DNA"/>
</dbReference>
<dbReference type="RefSeq" id="WP_004311838.1">
    <property type="nucleotide sequence ID" value="NZ_SSFD01000400.1"/>
</dbReference>
<evidence type="ECO:0000256" key="1">
    <source>
        <dbReference type="ARBA" id="ARBA00006754"/>
    </source>
</evidence>
<accession>A0A5C7S3P7</accession>
<dbReference type="InterPro" id="IPR051448">
    <property type="entry name" value="CdaR-like_regulators"/>
</dbReference>
<name>A0A5C7S3P7_THASP</name>
<dbReference type="PANTHER" id="PTHR33744:SF15">
    <property type="entry name" value="CARBOHYDRATE DIACID REGULATOR"/>
    <property type="match status" value="1"/>
</dbReference>
<evidence type="ECO:0000259" key="2">
    <source>
        <dbReference type="Pfam" id="PF05651"/>
    </source>
</evidence>
<comment type="similarity">
    <text evidence="1">Belongs to the CdaR family.</text>
</comment>
<dbReference type="PANTHER" id="PTHR33744">
    <property type="entry name" value="CARBOHYDRATE DIACID REGULATOR"/>
    <property type="match status" value="1"/>
</dbReference>